<keyword evidence="1" id="KW-1133">Transmembrane helix</keyword>
<keyword evidence="3" id="KW-1185">Reference proteome</keyword>
<feature type="transmembrane region" description="Helical" evidence="1">
    <location>
        <begin position="38"/>
        <end position="54"/>
    </location>
</feature>
<dbReference type="Proteomes" id="UP000293519">
    <property type="component" value="Unassembled WGS sequence"/>
</dbReference>
<reference evidence="2 3" key="1">
    <citation type="journal article" date="2015" name="Stand. Genomic Sci.">
        <title>Genomic Encyclopedia of Bacterial and Archaeal Type Strains, Phase III: the genomes of soil and plant-associated and newly described type strains.</title>
        <authorList>
            <person name="Whitman W.B."/>
            <person name="Woyke T."/>
            <person name="Klenk H.P."/>
            <person name="Zhou Y."/>
            <person name="Lilburn T.G."/>
            <person name="Beck B.J."/>
            <person name="De Vos P."/>
            <person name="Vandamme P."/>
            <person name="Eisen J.A."/>
            <person name="Garrity G."/>
            <person name="Hugenholtz P."/>
            <person name="Kyrpides N.C."/>
        </authorList>
    </citation>
    <scope>NUCLEOTIDE SEQUENCE [LARGE SCALE GENOMIC DNA]</scope>
    <source>
        <strain evidence="2 3">CV2</strain>
    </source>
</reference>
<sequence>MADKPAGRFDRFYIPLGAAFVALGLVAIIQGLGREGSIFFSIGAIFVALGVNTRQRAKRNQTDKN</sequence>
<evidence type="ECO:0000256" key="1">
    <source>
        <dbReference type="SAM" id="Phobius"/>
    </source>
</evidence>
<comment type="caution">
    <text evidence="2">The sequence shown here is derived from an EMBL/GenBank/DDBJ whole genome shotgun (WGS) entry which is preliminary data.</text>
</comment>
<proteinExistence type="predicted"/>
<evidence type="ECO:0000313" key="2">
    <source>
        <dbReference type="EMBL" id="RZS57711.1"/>
    </source>
</evidence>
<dbReference type="RefSeq" id="WP_130485241.1">
    <property type="nucleotide sequence ID" value="NZ_SGWW01000002.1"/>
</dbReference>
<name>A0A4Q7LTD1_9MICO</name>
<dbReference type="EMBL" id="SGWW01000002">
    <property type="protein sequence ID" value="RZS57711.1"/>
    <property type="molecule type" value="Genomic_DNA"/>
</dbReference>
<keyword evidence="1" id="KW-0812">Transmembrane</keyword>
<feature type="transmembrane region" description="Helical" evidence="1">
    <location>
        <begin position="12"/>
        <end position="32"/>
    </location>
</feature>
<accession>A0A4Q7LTD1</accession>
<gene>
    <name evidence="2" type="ORF">EV141_1429</name>
</gene>
<keyword evidence="1" id="KW-0472">Membrane</keyword>
<evidence type="ECO:0000313" key="3">
    <source>
        <dbReference type="Proteomes" id="UP000293519"/>
    </source>
</evidence>
<protein>
    <submittedName>
        <fullName evidence="2">Uncharacterized protein</fullName>
    </submittedName>
</protein>
<organism evidence="2 3">
    <name type="scientific">Microcella putealis</name>
    <dbReference type="NCBI Taxonomy" id="337005"/>
    <lineage>
        <taxon>Bacteria</taxon>
        <taxon>Bacillati</taxon>
        <taxon>Actinomycetota</taxon>
        <taxon>Actinomycetes</taxon>
        <taxon>Micrococcales</taxon>
        <taxon>Microbacteriaceae</taxon>
        <taxon>Microcella</taxon>
    </lineage>
</organism>
<dbReference type="AlphaFoldDB" id="A0A4Q7LTD1"/>